<evidence type="ECO:0000313" key="2">
    <source>
        <dbReference type="Proteomes" id="UP001596012"/>
    </source>
</evidence>
<protein>
    <recommendedName>
        <fullName evidence="3">Histidine kinase-, DNA gyrase B-, and HSP90-like ATPase</fullName>
    </recommendedName>
</protein>
<reference evidence="2" key="1">
    <citation type="journal article" date="2019" name="Int. J. Syst. Evol. Microbiol.">
        <title>The Global Catalogue of Microorganisms (GCM) 10K type strain sequencing project: providing services to taxonomists for standard genome sequencing and annotation.</title>
        <authorList>
            <consortium name="The Broad Institute Genomics Platform"/>
            <consortium name="The Broad Institute Genome Sequencing Center for Infectious Disease"/>
            <person name="Wu L."/>
            <person name="Ma J."/>
        </authorList>
    </citation>
    <scope>NUCLEOTIDE SEQUENCE [LARGE SCALE GENOMIC DNA]</scope>
    <source>
        <strain evidence="2">DT43</strain>
    </source>
</reference>
<dbReference type="SUPFAM" id="SSF55874">
    <property type="entry name" value="ATPase domain of HSP90 chaperone/DNA topoisomerase II/histidine kinase"/>
    <property type="match status" value="1"/>
</dbReference>
<proteinExistence type="predicted"/>
<dbReference type="Gene3D" id="3.30.565.10">
    <property type="entry name" value="Histidine kinase-like ATPase, C-terminal domain"/>
    <property type="match status" value="1"/>
</dbReference>
<dbReference type="RefSeq" id="WP_386337127.1">
    <property type="nucleotide sequence ID" value="NZ_JBHSFG010000007.1"/>
</dbReference>
<name>A0ABV8YH60_9ACTN</name>
<sequence>MSHAAPYRNGVPASSPDARHAHATAAWVAVHAGDELLLDVTDNGRGLGRPTRMIVLLKVSRPKIRWAVFRCLADASRAACGMASTLARGYQVTLRGR</sequence>
<dbReference type="InterPro" id="IPR036890">
    <property type="entry name" value="HATPase_C_sf"/>
</dbReference>
<evidence type="ECO:0008006" key="3">
    <source>
        <dbReference type="Google" id="ProtNLM"/>
    </source>
</evidence>
<dbReference type="Proteomes" id="UP001596012">
    <property type="component" value="Unassembled WGS sequence"/>
</dbReference>
<evidence type="ECO:0000313" key="1">
    <source>
        <dbReference type="EMBL" id="MFC4463686.1"/>
    </source>
</evidence>
<organism evidence="1 2">
    <name type="scientific">Streptomyces xiangluensis</name>
    <dbReference type="NCBI Taxonomy" id="2665720"/>
    <lineage>
        <taxon>Bacteria</taxon>
        <taxon>Bacillati</taxon>
        <taxon>Actinomycetota</taxon>
        <taxon>Actinomycetes</taxon>
        <taxon>Kitasatosporales</taxon>
        <taxon>Streptomycetaceae</taxon>
        <taxon>Streptomyces</taxon>
    </lineage>
</organism>
<dbReference type="EMBL" id="JBHSFG010000007">
    <property type="protein sequence ID" value="MFC4463686.1"/>
    <property type="molecule type" value="Genomic_DNA"/>
</dbReference>
<keyword evidence="2" id="KW-1185">Reference proteome</keyword>
<gene>
    <name evidence="1" type="ORF">ACFPH6_03580</name>
</gene>
<accession>A0ABV8YH60</accession>
<comment type="caution">
    <text evidence="1">The sequence shown here is derived from an EMBL/GenBank/DDBJ whole genome shotgun (WGS) entry which is preliminary data.</text>
</comment>